<keyword evidence="2" id="KW-1185">Reference proteome</keyword>
<reference evidence="1" key="1">
    <citation type="submission" date="2019-08" db="EMBL/GenBank/DDBJ databases">
        <authorList>
            <person name="Liu F."/>
        </authorList>
    </citation>
    <scope>NUCLEOTIDE SEQUENCE [LARGE SCALE GENOMIC DNA]</scope>
    <source>
        <strain evidence="1">PA1801</strain>
        <tissue evidence="1">Leaf</tissue>
    </source>
</reference>
<proteinExistence type="predicted"/>
<evidence type="ECO:0000313" key="2">
    <source>
        <dbReference type="Proteomes" id="UP000325315"/>
    </source>
</evidence>
<dbReference type="EMBL" id="SMMG02000001">
    <property type="protein sequence ID" value="KAA3488579.1"/>
    <property type="molecule type" value="Genomic_DNA"/>
</dbReference>
<gene>
    <name evidence="1" type="ORF">EPI10_032320</name>
</gene>
<organism evidence="1 2">
    <name type="scientific">Gossypium australe</name>
    <dbReference type="NCBI Taxonomy" id="47621"/>
    <lineage>
        <taxon>Eukaryota</taxon>
        <taxon>Viridiplantae</taxon>
        <taxon>Streptophyta</taxon>
        <taxon>Embryophyta</taxon>
        <taxon>Tracheophyta</taxon>
        <taxon>Spermatophyta</taxon>
        <taxon>Magnoliopsida</taxon>
        <taxon>eudicotyledons</taxon>
        <taxon>Gunneridae</taxon>
        <taxon>Pentapetalae</taxon>
        <taxon>rosids</taxon>
        <taxon>malvids</taxon>
        <taxon>Malvales</taxon>
        <taxon>Malvaceae</taxon>
        <taxon>Malvoideae</taxon>
        <taxon>Gossypium</taxon>
    </lineage>
</organism>
<dbReference type="AlphaFoldDB" id="A0A5B6X2Y3"/>
<dbReference type="Proteomes" id="UP000325315">
    <property type="component" value="Unassembled WGS sequence"/>
</dbReference>
<comment type="caution">
    <text evidence="1">The sequence shown here is derived from an EMBL/GenBank/DDBJ whole genome shotgun (WGS) entry which is preliminary data.</text>
</comment>
<protein>
    <submittedName>
        <fullName evidence="1">Uncharacterized protein</fullName>
    </submittedName>
</protein>
<dbReference type="PANTHER" id="PTHR32108">
    <property type="entry name" value="DNA-DIRECTED RNA POLYMERASE SUBUNIT ALPHA"/>
    <property type="match status" value="1"/>
</dbReference>
<name>A0A5B6X2Y3_9ROSI</name>
<dbReference type="PANTHER" id="PTHR32108:SF5">
    <property type="entry name" value="DYNACTIN SUBUNIT 1-LIKE"/>
    <property type="match status" value="1"/>
</dbReference>
<dbReference type="OrthoDB" id="10497261at2759"/>
<sequence length="105" mass="11830">MVNMGLIVQDSNEVLKGMRSYCESTLKKECAEFRALVQSLMDNKELKFFEDVKDLEGGDVYTSEEGSTEKVYKVNHPVVIISRLRNNGVGTQVVPRVIIHKPVSI</sequence>
<evidence type="ECO:0000313" key="1">
    <source>
        <dbReference type="EMBL" id="KAA3488579.1"/>
    </source>
</evidence>
<accession>A0A5B6X2Y3</accession>